<dbReference type="GO" id="GO:0016846">
    <property type="term" value="F:carbon-sulfur lyase activity"/>
    <property type="evidence" value="ECO:0007669"/>
    <property type="project" value="TreeGrafter"/>
</dbReference>
<dbReference type="InterPro" id="IPR000277">
    <property type="entry name" value="Cys/Met-Metab_PyrdxlP-dep_enz"/>
</dbReference>
<evidence type="ECO:0000256" key="3">
    <source>
        <dbReference type="PIRSR" id="PIRSR001434-2"/>
    </source>
</evidence>
<dbReference type="Pfam" id="PF01053">
    <property type="entry name" value="Cys_Met_Meta_PP"/>
    <property type="match status" value="1"/>
</dbReference>
<reference evidence="5 6" key="2">
    <citation type="journal article" date="2011" name="J. Bacteriol.">
        <title>Genome Sequence of Kosmotoga olearia Strain TBF 19.5.1, a Thermophilic Bacterium with a Wide Growth Temperature Range, Isolated from the Troll B Oil Platform in the North Sea.</title>
        <authorList>
            <person name="Swithers K.S."/>
            <person name="Dipippo J.L."/>
            <person name="Bruce D.C."/>
            <person name="Detter C."/>
            <person name="Tapia R."/>
            <person name="Han S."/>
            <person name="Goodwin L.A."/>
            <person name="Han J."/>
            <person name="Woyke T."/>
            <person name="Pitluck S."/>
            <person name="Pennacchio L."/>
            <person name="Nolan M."/>
            <person name="Mikhailova N."/>
            <person name="Land M.L."/>
            <person name="Nesbo C.L."/>
            <person name="Gogarten J.P."/>
            <person name="Noll K.M."/>
        </authorList>
    </citation>
    <scope>NUCLEOTIDE SEQUENCE [LARGE SCALE GENOMIC DNA]</scope>
    <source>
        <strain evidence="6">ATCC BAA-1733 / DSM 21960 / TBF 19.5.1</strain>
    </source>
</reference>
<evidence type="ECO:0000256" key="2">
    <source>
        <dbReference type="ARBA" id="ARBA00022898"/>
    </source>
</evidence>
<evidence type="ECO:0000313" key="5">
    <source>
        <dbReference type="EMBL" id="ACR79129.1"/>
    </source>
</evidence>
<proteinExistence type="inferred from homology"/>
<dbReference type="GO" id="GO:0009086">
    <property type="term" value="P:methionine biosynthetic process"/>
    <property type="evidence" value="ECO:0007669"/>
    <property type="project" value="UniProtKB-ARBA"/>
</dbReference>
<dbReference type="Gene3D" id="3.90.1150.10">
    <property type="entry name" value="Aspartate Aminotransferase, domain 1"/>
    <property type="match status" value="1"/>
</dbReference>
<dbReference type="eggNOG" id="COG0626">
    <property type="taxonomic scope" value="Bacteria"/>
</dbReference>
<dbReference type="KEGG" id="kol:Kole_0404"/>
<evidence type="ECO:0000256" key="4">
    <source>
        <dbReference type="RuleBase" id="RU362118"/>
    </source>
</evidence>
<dbReference type="InterPro" id="IPR015422">
    <property type="entry name" value="PyrdxlP-dep_Trfase_small"/>
</dbReference>
<dbReference type="GO" id="GO:0019346">
    <property type="term" value="P:transsulfuration"/>
    <property type="evidence" value="ECO:0007669"/>
    <property type="project" value="InterPro"/>
</dbReference>
<dbReference type="AlphaFoldDB" id="C5CDW0"/>
<gene>
    <name evidence="5" type="ordered locus">Kole_0404</name>
</gene>
<dbReference type="EMBL" id="CP001634">
    <property type="protein sequence ID" value="ACR79129.1"/>
    <property type="molecule type" value="Genomic_DNA"/>
</dbReference>
<comment type="cofactor">
    <cofactor evidence="1 4">
        <name>pyridoxal 5'-phosphate</name>
        <dbReference type="ChEBI" id="CHEBI:597326"/>
    </cofactor>
</comment>
<dbReference type="Proteomes" id="UP000002382">
    <property type="component" value="Chromosome"/>
</dbReference>
<evidence type="ECO:0000313" key="6">
    <source>
        <dbReference type="Proteomes" id="UP000002382"/>
    </source>
</evidence>
<reference evidence="5 6" key="1">
    <citation type="submission" date="2009-06" db="EMBL/GenBank/DDBJ databases">
        <title>Complete sequence of Thermotogales bacterium TBF 19.5.1.</title>
        <authorList>
            <consortium name="US DOE Joint Genome Institute"/>
            <person name="Lucas S."/>
            <person name="Copeland A."/>
            <person name="Lapidus A."/>
            <person name="Glavina del Rio T."/>
            <person name="Tice H."/>
            <person name="Bruce D."/>
            <person name="Goodwin L."/>
            <person name="Pitluck S."/>
            <person name="Chertkov O."/>
            <person name="Brettin T."/>
            <person name="Detter J.C."/>
            <person name="Han C."/>
            <person name="Schmutz J."/>
            <person name="Larimer F."/>
            <person name="Land M."/>
            <person name="Hauser L."/>
            <person name="Kyrpides N."/>
            <person name="Ovchinnikova G."/>
            <person name="Noll K."/>
        </authorList>
    </citation>
    <scope>NUCLEOTIDE SEQUENCE [LARGE SCALE GENOMIC DNA]</scope>
    <source>
        <strain evidence="6">ATCC BAA-1733 / DSM 21960 / TBF 19.5.1</strain>
    </source>
</reference>
<dbReference type="PANTHER" id="PTHR11808:SF80">
    <property type="entry name" value="CYSTATHIONINE GAMMA-LYASE"/>
    <property type="match status" value="1"/>
</dbReference>
<dbReference type="PROSITE" id="PS00868">
    <property type="entry name" value="CYS_MET_METAB_PP"/>
    <property type="match status" value="1"/>
</dbReference>
<sequence>MENKDLHFDTLAIHAAEKTDQNQALNPPIYMTSTFTFTDLQQADDTFSFKRKAFVYTRGGNPTINLFEARMAALESGVDSVAFASGMAAITSVLLSFVKNGDEILAHRNLYGSTFGATAHLFPNYGIITRYVNMSDLKQVEKSITPKTKVLYLETPTNPSLEIIDIAELSKIARNYGIKVVVDNTFATPYFQKPLELGADVVVHSATKYISGHGDVVAGVAISKDQEYIHRLKFGYMCELGGVLSPFNAWLLLRGLKTLSLRMKRHEENAMAIVRYLKNHPLVEKIMYPGLEEHPGHELARKQMTGFGGIVSFELKGDVETAKAFVRNLKLIKLAVSLGDAETLVEVPALMTHRDYPEEKLHEFGFSRKTVRISTGLEHPDDLIEDIERALKGVE</sequence>
<dbReference type="InterPro" id="IPR054542">
    <property type="entry name" value="Cys_met_metab_PP"/>
</dbReference>
<dbReference type="FunFam" id="3.90.1150.10:FF:000033">
    <property type="entry name" value="Cystathionine gamma-synthase"/>
    <property type="match status" value="1"/>
</dbReference>
<dbReference type="SUPFAM" id="SSF53383">
    <property type="entry name" value="PLP-dependent transferases"/>
    <property type="match status" value="1"/>
</dbReference>
<protein>
    <submittedName>
        <fullName evidence="5">Cystathionine gamma-lyase</fullName>
        <ecNumber evidence="5">4.4.1.1</ecNumber>
    </submittedName>
</protein>
<dbReference type="GO" id="GO:0005737">
    <property type="term" value="C:cytoplasm"/>
    <property type="evidence" value="ECO:0007669"/>
    <property type="project" value="TreeGrafter"/>
</dbReference>
<dbReference type="FunFam" id="3.40.640.10:FF:000046">
    <property type="entry name" value="Cystathionine gamma-lyase"/>
    <property type="match status" value="1"/>
</dbReference>
<organism evidence="5 6">
    <name type="scientific">Kosmotoga olearia (strain ATCC BAA-1733 / DSM 21960 / TBF 19.5.1)</name>
    <dbReference type="NCBI Taxonomy" id="521045"/>
    <lineage>
        <taxon>Bacteria</taxon>
        <taxon>Thermotogati</taxon>
        <taxon>Thermotogota</taxon>
        <taxon>Thermotogae</taxon>
        <taxon>Kosmotogales</taxon>
        <taxon>Kosmotogaceae</taxon>
        <taxon>Kosmotoga</taxon>
    </lineage>
</organism>
<accession>C5CDW0</accession>
<feature type="modified residue" description="N6-(pyridoxal phosphate)lysine" evidence="3">
    <location>
        <position position="208"/>
    </location>
</feature>
<dbReference type="CDD" id="cd00614">
    <property type="entry name" value="CGS_like"/>
    <property type="match status" value="1"/>
</dbReference>
<dbReference type="STRING" id="521045.Kole_0404"/>
<evidence type="ECO:0000256" key="1">
    <source>
        <dbReference type="ARBA" id="ARBA00001933"/>
    </source>
</evidence>
<dbReference type="InterPro" id="IPR015421">
    <property type="entry name" value="PyrdxlP-dep_Trfase_major"/>
</dbReference>
<dbReference type="PANTHER" id="PTHR11808">
    <property type="entry name" value="TRANS-SULFURATION ENZYME FAMILY MEMBER"/>
    <property type="match status" value="1"/>
</dbReference>
<dbReference type="EC" id="4.4.1.1" evidence="5"/>
<comment type="similarity">
    <text evidence="4">Belongs to the trans-sulfuration enzymes family.</text>
</comment>
<keyword evidence="6" id="KW-1185">Reference proteome</keyword>
<dbReference type="InterPro" id="IPR015424">
    <property type="entry name" value="PyrdxlP-dep_Trfase"/>
</dbReference>
<dbReference type="Gene3D" id="3.40.640.10">
    <property type="entry name" value="Type I PLP-dependent aspartate aminotransferase-like (Major domain)"/>
    <property type="match status" value="1"/>
</dbReference>
<dbReference type="HOGENOM" id="CLU_018986_2_0_0"/>
<name>C5CDW0_KOSOT</name>
<dbReference type="GO" id="GO:0030170">
    <property type="term" value="F:pyridoxal phosphate binding"/>
    <property type="evidence" value="ECO:0007669"/>
    <property type="project" value="InterPro"/>
</dbReference>
<dbReference type="PIRSF" id="PIRSF001434">
    <property type="entry name" value="CGS"/>
    <property type="match status" value="1"/>
</dbReference>
<keyword evidence="5" id="KW-0456">Lyase</keyword>
<keyword evidence="2 3" id="KW-0663">Pyridoxal phosphate</keyword>